<evidence type="ECO:0000313" key="1">
    <source>
        <dbReference type="EMBL" id="EYC44078.1"/>
    </source>
</evidence>
<keyword evidence="2" id="KW-1185">Reference proteome</keyword>
<organism evidence="1 2">
    <name type="scientific">Ancylostoma ceylanicum</name>
    <dbReference type="NCBI Taxonomy" id="53326"/>
    <lineage>
        <taxon>Eukaryota</taxon>
        <taxon>Metazoa</taxon>
        <taxon>Ecdysozoa</taxon>
        <taxon>Nematoda</taxon>
        <taxon>Chromadorea</taxon>
        <taxon>Rhabditida</taxon>
        <taxon>Rhabditina</taxon>
        <taxon>Rhabditomorpha</taxon>
        <taxon>Strongyloidea</taxon>
        <taxon>Ancylostomatidae</taxon>
        <taxon>Ancylostomatinae</taxon>
        <taxon>Ancylostoma</taxon>
    </lineage>
</organism>
<reference evidence="2" key="1">
    <citation type="journal article" date="2015" name="Nat. Genet.">
        <title>The genome and transcriptome of the zoonotic hookworm Ancylostoma ceylanicum identify infection-specific gene families.</title>
        <authorList>
            <person name="Schwarz E.M."/>
            <person name="Hu Y."/>
            <person name="Antoshechkin I."/>
            <person name="Miller M.M."/>
            <person name="Sternberg P.W."/>
            <person name="Aroian R.V."/>
        </authorList>
    </citation>
    <scope>NUCLEOTIDE SEQUENCE</scope>
    <source>
        <strain evidence="2">HY135</strain>
    </source>
</reference>
<gene>
    <name evidence="1" type="primary">Acey_s0473.g2113</name>
    <name evidence="1" type="ORF">Y032_0473g2113</name>
</gene>
<sequence length="72" mass="8092">MIFFDDAFLCQRISGLPLLNRTRVFKNGRNPSLPGSSIVNLMFTSIEFNFASVEVTTENDEPIANTSSMYLL</sequence>
<evidence type="ECO:0000313" key="2">
    <source>
        <dbReference type="Proteomes" id="UP000024635"/>
    </source>
</evidence>
<accession>A0A016WYK7</accession>
<comment type="caution">
    <text evidence="1">The sequence shown here is derived from an EMBL/GenBank/DDBJ whole genome shotgun (WGS) entry which is preliminary data.</text>
</comment>
<name>A0A016WYK7_9BILA</name>
<dbReference type="EMBL" id="JARK01000073">
    <property type="protein sequence ID" value="EYC44078.1"/>
    <property type="molecule type" value="Genomic_DNA"/>
</dbReference>
<proteinExistence type="predicted"/>
<protein>
    <submittedName>
        <fullName evidence="1">Uncharacterized protein</fullName>
    </submittedName>
</protein>
<dbReference type="Proteomes" id="UP000024635">
    <property type="component" value="Unassembled WGS sequence"/>
</dbReference>
<dbReference type="AlphaFoldDB" id="A0A016WYK7"/>